<dbReference type="GO" id="GO:0030127">
    <property type="term" value="C:COPII vesicle coat"/>
    <property type="evidence" value="ECO:0007669"/>
    <property type="project" value="TreeGrafter"/>
</dbReference>
<proteinExistence type="inferred from homology"/>
<evidence type="ECO:0000256" key="13">
    <source>
        <dbReference type="ARBA" id="ARBA00023329"/>
    </source>
</evidence>
<dbReference type="InterPro" id="IPR036322">
    <property type="entry name" value="WD40_repeat_dom_sf"/>
</dbReference>
<evidence type="ECO:0000256" key="5">
    <source>
        <dbReference type="ARBA" id="ARBA00021236"/>
    </source>
</evidence>
<feature type="non-terminal residue" evidence="18">
    <location>
        <position position="1"/>
    </location>
</feature>
<dbReference type="PROSITE" id="PS00678">
    <property type="entry name" value="WD_REPEATS_1"/>
    <property type="match status" value="2"/>
</dbReference>
<dbReference type="GO" id="GO:0070971">
    <property type="term" value="C:endoplasmic reticulum exit site"/>
    <property type="evidence" value="ECO:0007669"/>
    <property type="project" value="TreeGrafter"/>
</dbReference>
<feature type="compositionally biased region" description="Polar residues" evidence="16">
    <location>
        <begin position="926"/>
        <end position="943"/>
    </location>
</feature>
<dbReference type="Gene3D" id="1.25.40.1030">
    <property type="match status" value="1"/>
</dbReference>
<name>A0AAV2Z672_9STRA</name>
<organism evidence="18 19">
    <name type="scientific">Lagenidium giganteum</name>
    <dbReference type="NCBI Taxonomy" id="4803"/>
    <lineage>
        <taxon>Eukaryota</taxon>
        <taxon>Sar</taxon>
        <taxon>Stramenopiles</taxon>
        <taxon>Oomycota</taxon>
        <taxon>Peronosporomycetes</taxon>
        <taxon>Pythiales</taxon>
        <taxon>Pythiaceae</taxon>
    </lineage>
</organism>
<dbReference type="PANTHER" id="PTHR13923:SF11">
    <property type="entry name" value="SECRETORY 31, ISOFORM D"/>
    <property type="match status" value="1"/>
</dbReference>
<dbReference type="GO" id="GO:0005198">
    <property type="term" value="F:structural molecule activity"/>
    <property type="evidence" value="ECO:0007669"/>
    <property type="project" value="TreeGrafter"/>
</dbReference>
<evidence type="ECO:0000256" key="9">
    <source>
        <dbReference type="ARBA" id="ARBA00022824"/>
    </source>
</evidence>
<feature type="compositionally biased region" description="Low complexity" evidence="16">
    <location>
        <begin position="865"/>
        <end position="891"/>
    </location>
</feature>
<evidence type="ECO:0000256" key="12">
    <source>
        <dbReference type="ARBA" id="ARBA00023136"/>
    </source>
</evidence>
<comment type="subcellular location">
    <subcellularLocation>
        <location evidence="1">Cytoplasmic vesicle</location>
        <location evidence="1">COPII-coated vesicle membrane</location>
        <topology evidence="1">Peripheral membrane protein</topology>
        <orientation evidence="1">Cytoplasmic side</orientation>
    </subcellularLocation>
    <subcellularLocation>
        <location evidence="2">Endoplasmic reticulum membrane</location>
        <topology evidence="2">Peripheral membrane protein</topology>
        <orientation evidence="2">Cytoplasmic side</orientation>
    </subcellularLocation>
</comment>
<evidence type="ECO:0000256" key="8">
    <source>
        <dbReference type="ARBA" id="ARBA00022737"/>
    </source>
</evidence>
<dbReference type="Pfam" id="PF00400">
    <property type="entry name" value="WD40"/>
    <property type="match status" value="2"/>
</dbReference>
<keyword evidence="13" id="KW-0968">Cytoplasmic vesicle</keyword>
<comment type="similarity">
    <text evidence="3">Belongs to the WD repeat SEC31 family.</text>
</comment>
<keyword evidence="7 15" id="KW-0853">WD repeat</keyword>
<keyword evidence="19" id="KW-1185">Reference proteome</keyword>
<dbReference type="SMART" id="SM00320">
    <property type="entry name" value="WD40"/>
    <property type="match status" value="4"/>
</dbReference>
<dbReference type="EMBL" id="DAKRPA010000025">
    <property type="protein sequence ID" value="DBA02893.1"/>
    <property type="molecule type" value="Genomic_DNA"/>
</dbReference>
<feature type="compositionally biased region" description="Low complexity" evidence="16">
    <location>
        <begin position="844"/>
        <end position="857"/>
    </location>
</feature>
<dbReference type="InterPro" id="IPR024298">
    <property type="entry name" value="Sec16_Sec23-bd"/>
</dbReference>
<feature type="compositionally biased region" description="Low complexity" evidence="16">
    <location>
        <begin position="991"/>
        <end position="1028"/>
    </location>
</feature>
<dbReference type="InterPro" id="IPR040251">
    <property type="entry name" value="SEC31-like"/>
</dbReference>
<evidence type="ECO:0000259" key="17">
    <source>
        <dbReference type="Pfam" id="PF12931"/>
    </source>
</evidence>
<feature type="compositionally biased region" description="Low complexity" evidence="16">
    <location>
        <begin position="944"/>
        <end position="955"/>
    </location>
</feature>
<gene>
    <name evidence="18" type="ORF">N0F65_005920</name>
</gene>
<keyword evidence="9" id="KW-0256">Endoplasmic reticulum</keyword>
<evidence type="ECO:0000256" key="4">
    <source>
        <dbReference type="ARBA" id="ARBA00013507"/>
    </source>
</evidence>
<protein>
    <recommendedName>
        <fullName evidence="5">Protein transport protein SEC31</fullName>
    </recommendedName>
    <alternativeName>
        <fullName evidence="4">Protein transport protein sec31</fullName>
    </alternativeName>
</protein>
<comment type="caution">
    <text evidence="18">The sequence shown here is derived from an EMBL/GenBank/DDBJ whole genome shotgun (WGS) entry which is preliminary data.</text>
</comment>
<dbReference type="GO" id="GO:0005789">
    <property type="term" value="C:endoplasmic reticulum membrane"/>
    <property type="evidence" value="ECO:0007669"/>
    <property type="project" value="UniProtKB-SubCell"/>
</dbReference>
<evidence type="ECO:0000256" key="3">
    <source>
        <dbReference type="ARBA" id="ARBA00009358"/>
    </source>
</evidence>
<dbReference type="Pfam" id="PF12931">
    <property type="entry name" value="TPR_Sec16"/>
    <property type="match status" value="1"/>
</dbReference>
<feature type="repeat" description="WD" evidence="15">
    <location>
        <begin position="286"/>
        <end position="328"/>
    </location>
</feature>
<dbReference type="InterPro" id="IPR019775">
    <property type="entry name" value="WD40_repeat_CS"/>
</dbReference>
<dbReference type="Proteomes" id="UP001146120">
    <property type="component" value="Unassembled WGS sequence"/>
</dbReference>
<dbReference type="PANTHER" id="PTHR13923">
    <property type="entry name" value="SEC31-RELATED PROTEIN"/>
    <property type="match status" value="1"/>
</dbReference>
<feature type="domain" description="Sec16 Sec23-binding" evidence="17">
    <location>
        <begin position="589"/>
        <end position="712"/>
    </location>
</feature>
<feature type="region of interest" description="Disordered" evidence="16">
    <location>
        <begin position="844"/>
        <end position="1047"/>
    </location>
</feature>
<keyword evidence="6" id="KW-0813">Transport</keyword>
<evidence type="ECO:0000313" key="19">
    <source>
        <dbReference type="Proteomes" id="UP001146120"/>
    </source>
</evidence>
<dbReference type="AlphaFoldDB" id="A0AAV2Z672"/>
<keyword evidence="10" id="KW-0931">ER-Golgi transport</keyword>
<comment type="function">
    <text evidence="14">Component of the coat protein complex II (COPII) which promotes the formation of transport vesicles from the endoplasmic reticulum (ER). The coat has two main functions, the physical deformation of the endoplasmic reticulum membrane into vesicles and the selection of cargo molecules.</text>
</comment>
<dbReference type="GO" id="GO:0090110">
    <property type="term" value="P:COPII-coated vesicle cargo loading"/>
    <property type="evidence" value="ECO:0007669"/>
    <property type="project" value="TreeGrafter"/>
</dbReference>
<sequence length="1224" mass="131932">LTEQLPPQRERDLARDTMALLKEIHANAAVAWSPVRRRAELLALGSKGDGGVGFENTGGEFKLVSMDFSDPSTNMLTLGSIKTPSRFTSLAWREVLKHTDTCPYGVVAGGMADGAVTLWNPKAMIDGDHKGEAGACEIGRVVRHKGAVNALQFNPHDDSSHLLASGGSDGEVYIMSLEKLASPGVFTPGGGNAPQQQVNEITSVAWNTQVNYILATGTQNGSTVIWDLKQKKPWCEMRDPQRGTISAIAWNPKEGLQIATASGDDQRPVVKLWDLRNSTSTPLAEFHGHTAGLLSLSWCQNDPGLILSCGKDNKTLLWDLFSRQPMFEFPSDGHSPSMGSDQFFGGGAGQRRWNVQWSPKIPAVSSACTLDGKVQVWGLSGGGNPACRAPRWLRRPAGASFGFGGKLITIANPKEGAAPNADRRRMIHMHRIVSEAPLVAEAEELDRSLESKDFRGHCERKIASATNEKEKSVWNFMKILFEKDARQHLLLHLGLDAEKINALNAKFVPAAPEPVNPRQDYTNERIDSGLGAEDVFSAGHIGAEEPAATPLDTLPAVKKTLPGEDDTSKRLDAVTPPLYTEQSESILMQALLVGNFEVAVNCCLHYNQLADALLLASCGGPELWEKTQRAFFASQQRPVMRVVSAIIKSELHTLVDQSDLSEWRDTLAILSTYAKSEEFPSLCDKLALRLESAGDLHSATLCFMCAVNVEKTVSAWVRESQEEGAYLGPNIALQRLVEKVSIFSQAVDHPDQSMGEEVAARFAEYASLMAAQGRLDIAAKYARFSDISCMILKDRVFHAAPIPGYQPPQFPFEVVQVSAQAQQQPQQGYGKPAAQGYNARNNQYANQQQQQPAHAGASGFGGASHGYQAHQAHQTPAATPAYQTPAATPAYPGRPGYNAPTPAAQPSFQTPQQPGGYGAQPQQPGYNTPAQPSYPGQTAQTGFGSQPSYPGQQQPPRAPFQPPQQNAGFPPQQPAAPSYNAPTPGFGGQAQPGYGAPQQPFPGQHQPGFSGPPSTGGSAPSHAYNAPTPYTPAPAGPAQVPGVNPLTAGPALASSRISKPSVDMNSQKKDGFVSSVGNKELTLKYGNATNAVMSPMANAAQTPQTFNEIIPGSTDKITAQDMPIVNSFNELVAQLQTLPLTMMEQKQLTEIQKSKDLMFGKLNASDLSPSVVAQLHQMVGCFGQRDFGTAQQIYVALTASDWAQHKDWLRGLKSLIHISMKRFR</sequence>
<dbReference type="FunFam" id="2.130.10.10:FF:000526">
    <property type="entry name" value="Protein transport protein SEC31"/>
    <property type="match status" value="1"/>
</dbReference>
<evidence type="ECO:0000256" key="6">
    <source>
        <dbReference type="ARBA" id="ARBA00022448"/>
    </source>
</evidence>
<dbReference type="GO" id="GO:0007029">
    <property type="term" value="P:endoplasmic reticulum organization"/>
    <property type="evidence" value="ECO:0007669"/>
    <property type="project" value="TreeGrafter"/>
</dbReference>
<evidence type="ECO:0000256" key="11">
    <source>
        <dbReference type="ARBA" id="ARBA00022927"/>
    </source>
</evidence>
<evidence type="ECO:0000256" key="7">
    <source>
        <dbReference type="ARBA" id="ARBA00022574"/>
    </source>
</evidence>
<evidence type="ECO:0000256" key="16">
    <source>
        <dbReference type="SAM" id="MobiDB-lite"/>
    </source>
</evidence>
<accession>A0AAV2Z672</accession>
<dbReference type="InterPro" id="IPR001680">
    <property type="entry name" value="WD40_rpt"/>
</dbReference>
<dbReference type="GO" id="GO:0015031">
    <property type="term" value="P:protein transport"/>
    <property type="evidence" value="ECO:0007669"/>
    <property type="project" value="UniProtKB-KW"/>
</dbReference>
<keyword evidence="8" id="KW-0677">Repeat</keyword>
<feature type="compositionally biased region" description="Low complexity" evidence="16">
    <location>
        <begin position="909"/>
        <end position="925"/>
    </location>
</feature>
<dbReference type="PROSITE" id="PS50082">
    <property type="entry name" value="WD_REPEATS_2"/>
    <property type="match status" value="1"/>
</dbReference>
<dbReference type="SUPFAM" id="SSF50978">
    <property type="entry name" value="WD40 repeat-like"/>
    <property type="match status" value="1"/>
</dbReference>
<evidence type="ECO:0000313" key="18">
    <source>
        <dbReference type="EMBL" id="DBA02893.1"/>
    </source>
</evidence>
<keyword evidence="12" id="KW-0472">Membrane</keyword>
<dbReference type="Gene3D" id="1.20.940.10">
    <property type="entry name" value="Functional domain of the splicing factor Prp18"/>
    <property type="match status" value="1"/>
</dbReference>
<evidence type="ECO:0000256" key="14">
    <source>
        <dbReference type="ARBA" id="ARBA00025471"/>
    </source>
</evidence>
<evidence type="ECO:0000256" key="15">
    <source>
        <dbReference type="PROSITE-ProRule" id="PRU00221"/>
    </source>
</evidence>
<evidence type="ECO:0000256" key="1">
    <source>
        <dbReference type="ARBA" id="ARBA00004299"/>
    </source>
</evidence>
<evidence type="ECO:0000256" key="10">
    <source>
        <dbReference type="ARBA" id="ARBA00022892"/>
    </source>
</evidence>
<dbReference type="InterPro" id="IPR015943">
    <property type="entry name" value="WD40/YVTN_repeat-like_dom_sf"/>
</dbReference>
<keyword evidence="11" id="KW-0653">Protein transport</keyword>
<evidence type="ECO:0000256" key="2">
    <source>
        <dbReference type="ARBA" id="ARBA00004397"/>
    </source>
</evidence>
<reference evidence="18" key="2">
    <citation type="journal article" date="2023" name="Microbiol Resour">
        <title>Decontamination and Annotation of the Draft Genome Sequence of the Oomycete Lagenidium giganteum ARSEF 373.</title>
        <authorList>
            <person name="Morgan W.R."/>
            <person name="Tartar A."/>
        </authorList>
    </citation>
    <scope>NUCLEOTIDE SEQUENCE</scope>
    <source>
        <strain evidence="18">ARSEF 373</strain>
    </source>
</reference>
<reference evidence="18" key="1">
    <citation type="submission" date="2022-11" db="EMBL/GenBank/DDBJ databases">
        <authorList>
            <person name="Morgan W.R."/>
            <person name="Tartar A."/>
        </authorList>
    </citation>
    <scope>NUCLEOTIDE SEQUENCE</scope>
    <source>
        <strain evidence="18">ARSEF 373</strain>
    </source>
</reference>
<dbReference type="Gene3D" id="2.130.10.10">
    <property type="entry name" value="YVTN repeat-like/Quinoprotein amine dehydrogenase"/>
    <property type="match status" value="1"/>
</dbReference>
<feature type="compositionally biased region" description="Low complexity" evidence="16">
    <location>
        <begin position="1036"/>
        <end position="1045"/>
    </location>
</feature>